<dbReference type="KEGG" id="lcy:LC20004_05120"/>
<proteinExistence type="predicted"/>
<dbReference type="OrthoDB" id="1701341at2"/>
<dbReference type="Proteomes" id="UP000223559">
    <property type="component" value="Chromosome"/>
</dbReference>
<dbReference type="RefSeq" id="WP_010013074.1">
    <property type="nucleotide sequence ID" value="NZ_AEOS01000104.1"/>
</dbReference>
<protein>
    <submittedName>
        <fullName evidence="1">Uncharacterized protein</fullName>
    </submittedName>
</protein>
<evidence type="ECO:0000313" key="1">
    <source>
        <dbReference type="EMBL" id="ATO43323.1"/>
    </source>
</evidence>
<reference evidence="1 2" key="1">
    <citation type="submission" date="2016-10" db="EMBL/GenBank/DDBJ databases">
        <title>The whole genome sequencing and assembly of L. cotyniformis subsp. torquens DSM 20004 strain.</title>
        <authorList>
            <person name="Park M.-K."/>
            <person name="Lee Y.-J."/>
            <person name="Yi H."/>
            <person name="Bahn Y.-S."/>
            <person name="Kim J.F."/>
            <person name="Lee D.-W."/>
        </authorList>
    </citation>
    <scope>NUCLEOTIDE SEQUENCE [LARGE SCALE GENOMIC DNA]</scope>
    <source>
        <strain evidence="1 2">DSM 20004</strain>
    </source>
</reference>
<dbReference type="Pfam" id="PF05135">
    <property type="entry name" value="Phage_connect_1"/>
    <property type="match status" value="1"/>
</dbReference>
<organism evidence="1 2">
    <name type="scientific">Loigolactobacillus coryniformis subsp. torquens DSM 20004 = KCTC 3535</name>
    <dbReference type="NCBI Taxonomy" id="1423822"/>
    <lineage>
        <taxon>Bacteria</taxon>
        <taxon>Bacillati</taxon>
        <taxon>Bacillota</taxon>
        <taxon>Bacilli</taxon>
        <taxon>Lactobacillales</taxon>
        <taxon>Lactobacillaceae</taxon>
        <taxon>Loigolactobacillus</taxon>
    </lineage>
</organism>
<evidence type="ECO:0000313" key="2">
    <source>
        <dbReference type="Proteomes" id="UP000223559"/>
    </source>
</evidence>
<dbReference type="AlphaFoldDB" id="A0A2D1KMG5"/>
<dbReference type="EMBL" id="CP017697">
    <property type="protein sequence ID" value="ATO43323.1"/>
    <property type="molecule type" value="Genomic_DNA"/>
</dbReference>
<sequence length="116" mass="12957">MVAETDLTKVKRRLAITDDKQDQLLIDLAEDSKAQVEAYLNQDGAIVATVTLPERLGWIIRELTIRRFNRIGDEGKTSAAESDVSTSWVADDLADFYVYLDPLRAKTGGRGIARFI</sequence>
<dbReference type="InterPro" id="IPR053746">
    <property type="entry name" value="Viral_HT_Connector_Assembly"/>
</dbReference>
<accession>A0A2D1KMG5</accession>
<name>A0A2D1KMG5_9LACO</name>
<gene>
    <name evidence="1" type="ORF">LC20004_05120</name>
</gene>
<dbReference type="InterPro" id="IPR021146">
    <property type="entry name" value="Phage_gp6-like_head-tail"/>
</dbReference>
<dbReference type="Gene3D" id="1.10.246.150">
    <property type="match status" value="1"/>
</dbReference>
<keyword evidence="2" id="KW-1185">Reference proteome</keyword>